<gene>
    <name evidence="1" type="ORF">SAMN06265340_10314</name>
</gene>
<dbReference type="Proteomes" id="UP000198405">
    <property type="component" value="Unassembled WGS sequence"/>
</dbReference>
<dbReference type="AlphaFoldDB" id="A0A238YCQ5"/>
<dbReference type="Pfam" id="PF23476">
    <property type="entry name" value="DUF7132"/>
    <property type="match status" value="1"/>
</dbReference>
<dbReference type="OrthoDB" id="14228at2"/>
<dbReference type="RefSeq" id="WP_089322568.1">
    <property type="nucleotide sequence ID" value="NZ_FZOB01000003.1"/>
</dbReference>
<sequence>MKVIESKEVRIQKVITKTGVELLKISVSPSHFFLEQNPEKKSKYGVAYKEIKKVYPDFYMFWEIKNDQYTGRLLTGSFLEKEDIDKFIDSIISDREYKTYKDERDEF</sequence>
<organism evidence="1 2">
    <name type="scientific">Desulfurobacterium atlanticum</name>
    <dbReference type="NCBI Taxonomy" id="240169"/>
    <lineage>
        <taxon>Bacteria</taxon>
        <taxon>Pseudomonadati</taxon>
        <taxon>Aquificota</taxon>
        <taxon>Aquificia</taxon>
        <taxon>Desulfurobacteriales</taxon>
        <taxon>Desulfurobacteriaceae</taxon>
        <taxon>Desulfurobacterium</taxon>
    </lineage>
</organism>
<name>A0A238YCQ5_9BACT</name>
<evidence type="ECO:0000313" key="2">
    <source>
        <dbReference type="Proteomes" id="UP000198405"/>
    </source>
</evidence>
<reference evidence="2" key="1">
    <citation type="submission" date="2017-06" db="EMBL/GenBank/DDBJ databases">
        <authorList>
            <person name="Varghese N."/>
            <person name="Submissions S."/>
        </authorList>
    </citation>
    <scope>NUCLEOTIDE SEQUENCE [LARGE SCALE GENOMIC DNA]</scope>
    <source>
        <strain evidence="2">DSM 15668</strain>
    </source>
</reference>
<protein>
    <submittedName>
        <fullName evidence="1">Uncharacterized protein</fullName>
    </submittedName>
</protein>
<evidence type="ECO:0000313" key="1">
    <source>
        <dbReference type="EMBL" id="SNR68393.1"/>
    </source>
</evidence>
<keyword evidence="2" id="KW-1185">Reference proteome</keyword>
<proteinExistence type="predicted"/>
<accession>A0A238YCQ5</accession>
<dbReference type="EMBL" id="FZOB01000003">
    <property type="protein sequence ID" value="SNR68393.1"/>
    <property type="molecule type" value="Genomic_DNA"/>
</dbReference>
<dbReference type="InterPro" id="IPR055556">
    <property type="entry name" value="DUF7132"/>
</dbReference>